<evidence type="ECO:0000256" key="1">
    <source>
        <dbReference type="SAM" id="Phobius"/>
    </source>
</evidence>
<name>A0A4R2EC05_9BACT</name>
<evidence type="ECO:0000313" key="3">
    <source>
        <dbReference type="Proteomes" id="UP000294830"/>
    </source>
</evidence>
<sequence>MKELRKMLTLLFMVYWFTYVLGKCLLDYFSGDQVEIVAIMLSALGWGVLPALGSYAGLSQVVMPKLRYLESEIVEEPTFFEKREERVSNENGAITFTNLEEICRARYVVTFADGEEGVIKMRTTLSLWSRGVGYCIKFKDVNQEAVMVFIPISTGNRKVEQDAKRLKLLVEGLASAS</sequence>
<dbReference type="RefSeq" id="WP_131839995.1">
    <property type="nucleotide sequence ID" value="NZ_SLWB01000013.1"/>
</dbReference>
<gene>
    <name evidence="2" type="ORF">CLV25_113104</name>
</gene>
<protein>
    <submittedName>
        <fullName evidence="2">Uncharacterized protein</fullName>
    </submittedName>
</protein>
<keyword evidence="1" id="KW-0472">Membrane</keyword>
<evidence type="ECO:0000313" key="2">
    <source>
        <dbReference type="EMBL" id="TCN64576.1"/>
    </source>
</evidence>
<proteinExistence type="predicted"/>
<dbReference type="EMBL" id="SLWB01000013">
    <property type="protein sequence ID" value="TCN64576.1"/>
    <property type="molecule type" value="Genomic_DNA"/>
</dbReference>
<dbReference type="Proteomes" id="UP000294830">
    <property type="component" value="Unassembled WGS sequence"/>
</dbReference>
<keyword evidence="1" id="KW-1133">Transmembrane helix</keyword>
<reference evidence="2 3" key="1">
    <citation type="submission" date="2019-03" db="EMBL/GenBank/DDBJ databases">
        <title>Genomic Encyclopedia of Archaeal and Bacterial Type Strains, Phase II (KMG-II): from individual species to whole genera.</title>
        <authorList>
            <person name="Goeker M."/>
        </authorList>
    </citation>
    <scope>NUCLEOTIDE SEQUENCE [LARGE SCALE GENOMIC DNA]</scope>
    <source>
        <strain evidence="2 3">RL-C</strain>
    </source>
</reference>
<organism evidence="2 3">
    <name type="scientific">Acetobacteroides hydrogenigenes</name>
    <dbReference type="NCBI Taxonomy" id="979970"/>
    <lineage>
        <taxon>Bacteria</taxon>
        <taxon>Pseudomonadati</taxon>
        <taxon>Bacteroidota</taxon>
        <taxon>Bacteroidia</taxon>
        <taxon>Bacteroidales</taxon>
        <taxon>Rikenellaceae</taxon>
        <taxon>Acetobacteroides</taxon>
    </lineage>
</organism>
<keyword evidence="3" id="KW-1185">Reference proteome</keyword>
<comment type="caution">
    <text evidence="2">The sequence shown here is derived from an EMBL/GenBank/DDBJ whole genome shotgun (WGS) entry which is preliminary data.</text>
</comment>
<dbReference type="AlphaFoldDB" id="A0A4R2EC05"/>
<keyword evidence="1" id="KW-0812">Transmembrane</keyword>
<accession>A0A4R2EC05</accession>
<feature type="transmembrane region" description="Helical" evidence="1">
    <location>
        <begin position="38"/>
        <end position="58"/>
    </location>
</feature>